<organism evidence="2 3">
    <name type="scientific">Labeo rohita</name>
    <name type="common">Indian major carp</name>
    <name type="synonym">Cyprinus rohita</name>
    <dbReference type="NCBI Taxonomy" id="84645"/>
    <lineage>
        <taxon>Eukaryota</taxon>
        <taxon>Metazoa</taxon>
        <taxon>Chordata</taxon>
        <taxon>Craniata</taxon>
        <taxon>Vertebrata</taxon>
        <taxon>Euteleostomi</taxon>
        <taxon>Actinopterygii</taxon>
        <taxon>Neopterygii</taxon>
        <taxon>Teleostei</taxon>
        <taxon>Ostariophysi</taxon>
        <taxon>Cypriniformes</taxon>
        <taxon>Cyprinidae</taxon>
        <taxon>Labeoninae</taxon>
        <taxon>Labeonini</taxon>
        <taxon>Labeo</taxon>
    </lineage>
</organism>
<dbReference type="GO" id="GO:0015074">
    <property type="term" value="P:DNA integration"/>
    <property type="evidence" value="ECO:0007669"/>
    <property type="project" value="InterPro"/>
</dbReference>
<dbReference type="Gene3D" id="3.30.420.10">
    <property type="entry name" value="Ribonuclease H-like superfamily/Ribonuclease H"/>
    <property type="match status" value="1"/>
</dbReference>
<dbReference type="Pfam" id="PF17921">
    <property type="entry name" value="Integrase_H2C2"/>
    <property type="match status" value="1"/>
</dbReference>
<accession>A0A498M1F9</accession>
<keyword evidence="3" id="KW-1185">Reference proteome</keyword>
<dbReference type="PANTHER" id="PTHR47331:SF1">
    <property type="entry name" value="GAG-LIKE PROTEIN"/>
    <property type="match status" value="1"/>
</dbReference>
<dbReference type="Proteomes" id="UP000290572">
    <property type="component" value="Unassembled WGS sequence"/>
</dbReference>
<evidence type="ECO:0000313" key="3">
    <source>
        <dbReference type="Proteomes" id="UP000290572"/>
    </source>
</evidence>
<protein>
    <submittedName>
        <fullName evidence="2">Gag-pol fusion poly</fullName>
    </submittedName>
</protein>
<dbReference type="PROSITE" id="PS50994">
    <property type="entry name" value="INTEGRASE"/>
    <property type="match status" value="1"/>
</dbReference>
<dbReference type="Gene3D" id="1.10.340.70">
    <property type="match status" value="1"/>
</dbReference>
<reference evidence="2 3" key="1">
    <citation type="submission" date="2018-03" db="EMBL/GenBank/DDBJ databases">
        <title>Draft genome sequence of Rohu Carp (Labeo rohita).</title>
        <authorList>
            <person name="Das P."/>
            <person name="Kushwaha B."/>
            <person name="Joshi C.G."/>
            <person name="Kumar D."/>
            <person name="Nagpure N.S."/>
            <person name="Sahoo L."/>
            <person name="Das S.P."/>
            <person name="Bit A."/>
            <person name="Patnaik S."/>
            <person name="Meher P.K."/>
            <person name="Jayasankar P."/>
            <person name="Koringa P.G."/>
            <person name="Patel N.V."/>
            <person name="Hinsu A.T."/>
            <person name="Kumar R."/>
            <person name="Pandey M."/>
            <person name="Agarwal S."/>
            <person name="Srivastava S."/>
            <person name="Singh M."/>
            <person name="Iquebal M.A."/>
            <person name="Jaiswal S."/>
            <person name="Angadi U.B."/>
            <person name="Kumar N."/>
            <person name="Raza M."/>
            <person name="Shah T.M."/>
            <person name="Rai A."/>
            <person name="Jena J.K."/>
        </authorList>
    </citation>
    <scope>NUCLEOTIDE SEQUENCE [LARGE SCALE GENOMIC DNA]</scope>
    <source>
        <strain evidence="2">DASCIFA01</strain>
        <tissue evidence="2">Testis</tissue>
    </source>
</reference>
<evidence type="ECO:0000259" key="1">
    <source>
        <dbReference type="PROSITE" id="PS50994"/>
    </source>
</evidence>
<dbReference type="InterPro" id="IPR001584">
    <property type="entry name" value="Integrase_cat-core"/>
</dbReference>
<dbReference type="InterPro" id="IPR040676">
    <property type="entry name" value="DUF5641"/>
</dbReference>
<dbReference type="Pfam" id="PF18701">
    <property type="entry name" value="DUF5641"/>
    <property type="match status" value="1"/>
</dbReference>
<dbReference type="InterPro" id="IPR036397">
    <property type="entry name" value="RNaseH_sf"/>
</dbReference>
<dbReference type="PANTHER" id="PTHR47331">
    <property type="entry name" value="PHD-TYPE DOMAIN-CONTAINING PROTEIN"/>
    <property type="match status" value="1"/>
</dbReference>
<feature type="domain" description="Integrase catalytic" evidence="1">
    <location>
        <begin position="633"/>
        <end position="828"/>
    </location>
</feature>
<dbReference type="SUPFAM" id="SSF53098">
    <property type="entry name" value="Ribonuclease H-like"/>
    <property type="match status" value="1"/>
</dbReference>
<dbReference type="InterPro" id="IPR012337">
    <property type="entry name" value="RNaseH-like_sf"/>
</dbReference>
<sequence>MWDGPLGKTVAGSHPELFEEIAVSAHISKTHYARSMRTAAVKYEELTCVAPVNPPSQQALLTIQPQQVRSAATTCDFIKWWRWDSIGAACEPRCGGCRCGNCQPGGKEMTLAEERELEVVKSGLTYVTSDDHSEKPHWHARYPWIEDPVMLPNNRRAVEMTFRRTEKQLAKEAEWKAAYAAQIHDMVDRRAAMKLSEEALLTWSGPTWRDESAGKLEEEVTPRAVVLPNQLKDEDNKALGLGYTVEDDKFHIMVRINFSKRKKKMRLGQDLLLGQVRAQTPEPLTQRELLSQVSGLYDPIGLATPLKQRGAILVRRAFQEAKPKGSTNKETWDLALSDKLREDAIDLFEDYVRLSKVKFARALTPVGISAEPIAITFSDGSEHAYGAVLYLWWPCNHGSTVRLVESKAKLTPLDHKGEAVKAELCGAVFAARLKKYFEQHGRIQVKQWYHFIDSQTVLGAIQRESYGFQTFFANRIGEIQGSTRIQDWWWVPGPLNIADIMTRGAGPKDLEEDSDWQQGPKFLSLPVNRLVVYKEQESGLLVCGGRVQSFKEDRVGVPLLPYDAWISTLLAREAHNMGHEGVAATLLKMRKKAWVIKGRKIAQKVVDSCIICKKVRARRCQQVMGNLPPERTRPAAPFEFTAVDLFGPYQVRDDVKKRVTMKVWGVVFCCMASRAIHTELVNTMSTESFLMAYQRFTAIRGHPKKIWSDPGTNFIGTKPVLEELYQFLNGLDRSAVGEVAARNGTDWQWKVQPADSPHRNGAAEAAVRIVKKALQSLGSESGLTYSEFQTMLQLAANLANERPIDARVQSREDSVQYITPNALLLGRASLSGDFKSFDFIKYPYKRLREMQCQVNRFWRSWSQFAGPNLFVRNKWHTLQRNVAVGDIVWLCDQNALRGQFKLGRVVNVNPDSRGVVRDVNVKIVPSYCGSIIQSVTKPEVRPVKSVASKHPTFKVQKDFQSIILHRDVRRLVVLLPVEEQAGGPGKGP</sequence>
<evidence type="ECO:0000313" key="2">
    <source>
        <dbReference type="EMBL" id="RXN14669.1"/>
    </source>
</evidence>
<dbReference type="STRING" id="84645.A0A498M1F9"/>
<proteinExistence type="predicted"/>
<dbReference type="GO" id="GO:0003676">
    <property type="term" value="F:nucleic acid binding"/>
    <property type="evidence" value="ECO:0007669"/>
    <property type="project" value="InterPro"/>
</dbReference>
<gene>
    <name evidence="2" type="ORF">ROHU_008963</name>
</gene>
<comment type="caution">
    <text evidence="2">The sequence shown here is derived from an EMBL/GenBank/DDBJ whole genome shotgun (WGS) entry which is preliminary data.</text>
</comment>
<dbReference type="Pfam" id="PF05380">
    <property type="entry name" value="Peptidase_A17"/>
    <property type="match status" value="1"/>
</dbReference>
<dbReference type="InterPro" id="IPR008042">
    <property type="entry name" value="Retrotrans_Pao"/>
</dbReference>
<name>A0A498M1F9_LABRO</name>
<dbReference type="AlphaFoldDB" id="A0A498M1F9"/>
<dbReference type="EMBL" id="QBIY01012889">
    <property type="protein sequence ID" value="RXN14669.1"/>
    <property type="molecule type" value="Genomic_DNA"/>
</dbReference>
<dbReference type="InterPro" id="IPR041588">
    <property type="entry name" value="Integrase_H2C2"/>
</dbReference>